<comment type="caution">
    <text evidence="4">The sequence shown here is derived from an EMBL/GenBank/DDBJ whole genome shotgun (WGS) entry which is preliminary data.</text>
</comment>
<dbReference type="Gene3D" id="1.10.30.50">
    <property type="match status" value="1"/>
</dbReference>
<evidence type="ECO:0000313" key="6">
    <source>
        <dbReference type="EMBL" id="MFH5245015.1"/>
    </source>
</evidence>
<organism evidence="4 7">
    <name type="scientific">Antrihabitans spumae</name>
    <dbReference type="NCBI Taxonomy" id="3373370"/>
    <lineage>
        <taxon>Bacteria</taxon>
        <taxon>Bacillati</taxon>
        <taxon>Actinomycetota</taxon>
        <taxon>Actinomycetes</taxon>
        <taxon>Mycobacteriales</taxon>
        <taxon>Nocardiaceae</taxon>
        <taxon>Antrihabitans</taxon>
    </lineage>
</organism>
<dbReference type="CDD" id="cd00085">
    <property type="entry name" value="HNHc"/>
    <property type="match status" value="1"/>
</dbReference>
<dbReference type="Proteomes" id="UP001609176">
    <property type="component" value="Unassembled WGS sequence"/>
</dbReference>
<feature type="domain" description="DUF222" evidence="3">
    <location>
        <begin position="54"/>
        <end position="338"/>
    </location>
</feature>
<dbReference type="EMBL" id="JBIMSP010000059">
    <property type="protein sequence ID" value="MFH5245015.1"/>
    <property type="molecule type" value="Genomic_DNA"/>
</dbReference>
<dbReference type="Proteomes" id="UP001609219">
    <property type="component" value="Unassembled WGS sequence"/>
</dbReference>
<accession>A0ABW7JTQ5</accession>
<evidence type="ECO:0000313" key="4">
    <source>
        <dbReference type="EMBL" id="MFH5210406.1"/>
    </source>
</evidence>
<evidence type="ECO:0000259" key="2">
    <source>
        <dbReference type="Pfam" id="PF01844"/>
    </source>
</evidence>
<dbReference type="RefSeq" id="WP_395116097.1">
    <property type="nucleotide sequence ID" value="NZ_JBIMSN010000063.1"/>
</dbReference>
<dbReference type="InterPro" id="IPR003615">
    <property type="entry name" value="HNH_nuc"/>
</dbReference>
<comment type="similarity">
    <text evidence="1">Belongs to the Rv1128c/1148c/1588c/1702c/1945/3466 family.</text>
</comment>
<dbReference type="EMBL" id="JBIMSN010000063">
    <property type="protein sequence ID" value="MFH5230181.1"/>
    <property type="molecule type" value="Genomic_DNA"/>
</dbReference>
<keyword evidence="9" id="KW-1185">Reference proteome</keyword>
<evidence type="ECO:0000259" key="3">
    <source>
        <dbReference type="Pfam" id="PF02720"/>
    </source>
</evidence>
<dbReference type="Proteomes" id="UP001609175">
    <property type="component" value="Unassembled WGS sequence"/>
</dbReference>
<dbReference type="Pfam" id="PF01844">
    <property type="entry name" value="HNH"/>
    <property type="match status" value="1"/>
</dbReference>
<proteinExistence type="inferred from homology"/>
<evidence type="ECO:0000313" key="9">
    <source>
        <dbReference type="Proteomes" id="UP001609219"/>
    </source>
</evidence>
<reference evidence="7 8" key="1">
    <citation type="submission" date="2024-10" db="EMBL/GenBank/DDBJ databases">
        <authorList>
            <person name="Riesco R."/>
        </authorList>
    </citation>
    <scope>NUCLEOTIDE SEQUENCE [LARGE SCALE GENOMIC DNA]</scope>
    <source>
        <strain evidence="6 8">NCIMB 15448</strain>
        <strain evidence="4 7">NCIMB 15449</strain>
        <strain evidence="5 9">NCIMB 15450</strain>
    </source>
</reference>
<protein>
    <submittedName>
        <fullName evidence="4">DUF222 domain-containing protein</fullName>
    </submittedName>
</protein>
<dbReference type="InterPro" id="IPR002711">
    <property type="entry name" value="HNH"/>
</dbReference>
<dbReference type="EMBL" id="JBIMSO010000060">
    <property type="protein sequence ID" value="MFH5210406.1"/>
    <property type="molecule type" value="Genomic_DNA"/>
</dbReference>
<evidence type="ECO:0000256" key="1">
    <source>
        <dbReference type="ARBA" id="ARBA00023450"/>
    </source>
</evidence>
<evidence type="ECO:0000313" key="5">
    <source>
        <dbReference type="EMBL" id="MFH5230181.1"/>
    </source>
</evidence>
<evidence type="ECO:0000313" key="7">
    <source>
        <dbReference type="Proteomes" id="UP001609175"/>
    </source>
</evidence>
<sequence length="443" mass="47896">MFESGDSSGLADRITAMRVELVGSDGTLTDVESVDVLGALERLKSGCAALQAKVAAEFAAKRRAERAERGMSKRKQGEGISSEVALARFESPHKGNRLLGFAEAVVHEMPNLFARMLAGDLNEWRATILVRETACLSREDRGVVDRELCSDPATLANRGDNQIKAAAIKLGAKLDAEAMVRRARKAVANRCVTSRPAPDGMAYLTALLPMKQAVTVHATLMRDAAAVVAKGDERTKSQIMADLLVERVTGLATATAVPITVNVVLSDEALLGRGSEAGYIPEYGPAPAGLIREWLHDDDATLQLRRLYVNPDTGALTAVESTSRGFPKGLLRMTRFRDRICRTPWCDAAIRHGDHIVSVEEGGGTTYDNSAGLCEACNYAKQAEGWSAKPDVRAPGELHSYTITTPTGHRYRSTAPPLETPLRLRIRNHSQVERMVADILTAA</sequence>
<evidence type="ECO:0000313" key="8">
    <source>
        <dbReference type="Proteomes" id="UP001609176"/>
    </source>
</evidence>
<feature type="domain" description="HNH" evidence="2">
    <location>
        <begin position="352"/>
        <end position="383"/>
    </location>
</feature>
<dbReference type="InterPro" id="IPR003870">
    <property type="entry name" value="DUF222"/>
</dbReference>
<gene>
    <name evidence="6" type="ORF">ACHIPV_24505</name>
    <name evidence="4" type="ORF">ACHIPZ_19665</name>
    <name evidence="5" type="ORF">ACHIRB_16585</name>
</gene>
<dbReference type="Pfam" id="PF02720">
    <property type="entry name" value="DUF222"/>
    <property type="match status" value="1"/>
</dbReference>
<name>A0ABW7JTQ5_9NOCA</name>